<dbReference type="VEuPathDB" id="FungiDB:AMAG_20250"/>
<evidence type="ECO:0000313" key="2">
    <source>
        <dbReference type="EMBL" id="KNE70174.1"/>
    </source>
</evidence>
<proteinExistence type="predicted"/>
<feature type="region of interest" description="Disordered" evidence="1">
    <location>
        <begin position="1"/>
        <end position="53"/>
    </location>
</feature>
<keyword evidence="3" id="KW-1185">Reference proteome</keyword>
<dbReference type="AlphaFoldDB" id="A0A0L0T6J7"/>
<evidence type="ECO:0000313" key="3">
    <source>
        <dbReference type="Proteomes" id="UP000054350"/>
    </source>
</evidence>
<name>A0A0L0T6J7_ALLM3</name>
<protein>
    <submittedName>
        <fullName evidence="2">Uncharacterized protein</fullName>
    </submittedName>
</protein>
<evidence type="ECO:0000256" key="1">
    <source>
        <dbReference type="SAM" id="MobiDB-lite"/>
    </source>
</evidence>
<gene>
    <name evidence="2" type="ORF">AMAG_20250</name>
</gene>
<dbReference type="EMBL" id="GG745364">
    <property type="protein sequence ID" value="KNE70174.1"/>
    <property type="molecule type" value="Genomic_DNA"/>
</dbReference>
<reference evidence="2 3" key="1">
    <citation type="submission" date="2009-11" db="EMBL/GenBank/DDBJ databases">
        <title>Annotation of Allomyces macrogynus ATCC 38327.</title>
        <authorList>
            <consortium name="The Broad Institute Genome Sequencing Platform"/>
            <person name="Russ C."/>
            <person name="Cuomo C."/>
            <person name="Burger G."/>
            <person name="Gray M.W."/>
            <person name="Holland P.W.H."/>
            <person name="King N."/>
            <person name="Lang F.B.F."/>
            <person name="Roger A.J."/>
            <person name="Ruiz-Trillo I."/>
            <person name="Young S.K."/>
            <person name="Zeng Q."/>
            <person name="Gargeya S."/>
            <person name="Fitzgerald M."/>
            <person name="Haas B."/>
            <person name="Abouelleil A."/>
            <person name="Alvarado L."/>
            <person name="Arachchi H.M."/>
            <person name="Berlin A."/>
            <person name="Chapman S.B."/>
            <person name="Gearin G."/>
            <person name="Goldberg J."/>
            <person name="Griggs A."/>
            <person name="Gujja S."/>
            <person name="Hansen M."/>
            <person name="Heiman D."/>
            <person name="Howarth C."/>
            <person name="Larimer J."/>
            <person name="Lui A."/>
            <person name="MacDonald P.J.P."/>
            <person name="McCowen C."/>
            <person name="Montmayeur A."/>
            <person name="Murphy C."/>
            <person name="Neiman D."/>
            <person name="Pearson M."/>
            <person name="Priest M."/>
            <person name="Roberts A."/>
            <person name="Saif S."/>
            <person name="Shea T."/>
            <person name="Sisk P."/>
            <person name="Stolte C."/>
            <person name="Sykes S."/>
            <person name="Wortman J."/>
            <person name="Nusbaum C."/>
            <person name="Birren B."/>
        </authorList>
    </citation>
    <scope>NUCLEOTIDE SEQUENCE [LARGE SCALE GENOMIC DNA]</scope>
    <source>
        <strain evidence="2 3">ATCC 38327</strain>
    </source>
</reference>
<organism evidence="2 3">
    <name type="scientific">Allomyces macrogynus (strain ATCC 38327)</name>
    <name type="common">Allomyces javanicus var. macrogynus</name>
    <dbReference type="NCBI Taxonomy" id="578462"/>
    <lineage>
        <taxon>Eukaryota</taxon>
        <taxon>Fungi</taxon>
        <taxon>Fungi incertae sedis</taxon>
        <taxon>Blastocladiomycota</taxon>
        <taxon>Blastocladiomycetes</taxon>
        <taxon>Blastocladiales</taxon>
        <taxon>Blastocladiaceae</taxon>
        <taxon>Allomyces</taxon>
    </lineage>
</organism>
<reference evidence="3" key="2">
    <citation type="submission" date="2009-11" db="EMBL/GenBank/DDBJ databases">
        <title>The Genome Sequence of Allomyces macrogynus strain ATCC 38327.</title>
        <authorList>
            <consortium name="The Broad Institute Genome Sequencing Platform"/>
            <person name="Russ C."/>
            <person name="Cuomo C."/>
            <person name="Shea T."/>
            <person name="Young S.K."/>
            <person name="Zeng Q."/>
            <person name="Koehrsen M."/>
            <person name="Haas B."/>
            <person name="Borodovsky M."/>
            <person name="Guigo R."/>
            <person name="Alvarado L."/>
            <person name="Berlin A."/>
            <person name="Borenstein D."/>
            <person name="Chen Z."/>
            <person name="Engels R."/>
            <person name="Freedman E."/>
            <person name="Gellesch M."/>
            <person name="Goldberg J."/>
            <person name="Griggs A."/>
            <person name="Gujja S."/>
            <person name="Heiman D."/>
            <person name="Hepburn T."/>
            <person name="Howarth C."/>
            <person name="Jen D."/>
            <person name="Larson L."/>
            <person name="Lewis B."/>
            <person name="Mehta T."/>
            <person name="Park D."/>
            <person name="Pearson M."/>
            <person name="Roberts A."/>
            <person name="Saif S."/>
            <person name="Shenoy N."/>
            <person name="Sisk P."/>
            <person name="Stolte C."/>
            <person name="Sykes S."/>
            <person name="Walk T."/>
            <person name="White J."/>
            <person name="Yandava C."/>
            <person name="Burger G."/>
            <person name="Gray M.W."/>
            <person name="Holland P.W.H."/>
            <person name="King N."/>
            <person name="Lang F.B.F."/>
            <person name="Roger A.J."/>
            <person name="Ruiz-Trillo I."/>
            <person name="Lander E."/>
            <person name="Nusbaum C."/>
        </authorList>
    </citation>
    <scope>NUCLEOTIDE SEQUENCE [LARGE SCALE GENOMIC DNA]</scope>
    <source>
        <strain evidence="3">ATCC 38327</strain>
    </source>
</reference>
<sequence length="123" mass="13857">MTVARSFPVTGACHQSARPEKERERAPVPRPTAHRELRPCHRENGASTDRVSRPDCWRLHGRRSARVRARGWMRVVGGPRPVAGSFGSTRACRRSGDWIDVDGEEDAMMDELSGSCRIGAYWR</sequence>
<feature type="compositionally biased region" description="Basic and acidic residues" evidence="1">
    <location>
        <begin position="17"/>
        <end position="53"/>
    </location>
</feature>
<accession>A0A0L0T6J7</accession>
<dbReference type="Proteomes" id="UP000054350">
    <property type="component" value="Unassembled WGS sequence"/>
</dbReference>